<dbReference type="PANTHER" id="PTHR44051:SF8">
    <property type="entry name" value="GLUTATHIONE S-TRANSFERASE GSTA"/>
    <property type="match status" value="1"/>
</dbReference>
<dbReference type="Proteomes" id="UP001431209">
    <property type="component" value="Unassembled WGS sequence"/>
</dbReference>
<dbReference type="Gene3D" id="3.40.30.10">
    <property type="entry name" value="Glutaredoxin"/>
    <property type="match status" value="1"/>
</dbReference>
<gene>
    <name evidence="4" type="ORF">AKO1_009753</name>
</gene>
<feature type="domain" description="GST C-terminal" evidence="3">
    <location>
        <begin position="84"/>
        <end position="219"/>
    </location>
</feature>
<evidence type="ECO:0000259" key="3">
    <source>
        <dbReference type="PROSITE" id="PS50405"/>
    </source>
</evidence>
<sequence length="219" mass="25042">MIEVIGIHYSTFARTVVSSLRELNIEYNQLGHLANSPKVLEYNPFGFIPVFVRKEDGKDIVLYETSAIARYIDSEFSRKFRGSDLRLEVEIEKWISMSSSQVFNAITWGIVKARIAAEKANKPEEQIKQDLATPNEKANKYILILEGLFKGPYVTGEELTWADLFLYPILADYKSMPEGAIIQRGGQATKIAEWMERMEQRDSFKNTYKGSVADLRNSK</sequence>
<evidence type="ECO:0000313" key="4">
    <source>
        <dbReference type="EMBL" id="KAL0491022.1"/>
    </source>
</evidence>
<dbReference type="SFLD" id="SFLDS00019">
    <property type="entry name" value="Glutathione_Transferase_(cytos"/>
    <property type="match status" value="1"/>
</dbReference>
<comment type="caution">
    <text evidence="4">The sequence shown here is derived from an EMBL/GenBank/DDBJ whole genome shotgun (WGS) entry which is preliminary data.</text>
</comment>
<reference evidence="4 5" key="1">
    <citation type="submission" date="2024-03" db="EMBL/GenBank/DDBJ databases">
        <title>The Acrasis kona genome and developmental transcriptomes reveal deep origins of eukaryotic multicellular pathways.</title>
        <authorList>
            <person name="Sheikh S."/>
            <person name="Fu C.-J."/>
            <person name="Brown M.W."/>
            <person name="Baldauf S.L."/>
        </authorList>
    </citation>
    <scope>NUCLEOTIDE SEQUENCE [LARGE SCALE GENOMIC DNA]</scope>
    <source>
        <strain evidence="4 5">ATCC MYA-3509</strain>
    </source>
</reference>
<dbReference type="SUPFAM" id="SSF47616">
    <property type="entry name" value="GST C-terminal domain-like"/>
    <property type="match status" value="1"/>
</dbReference>
<comment type="similarity">
    <text evidence="1">Belongs to the GST superfamily.</text>
</comment>
<dbReference type="Gene3D" id="1.20.1050.10">
    <property type="match status" value="1"/>
</dbReference>
<name>A0AAW2ZP85_9EUKA</name>
<accession>A0AAW2ZP85</accession>
<dbReference type="InterPro" id="IPR004046">
    <property type="entry name" value="GST_C"/>
</dbReference>
<dbReference type="Pfam" id="PF00043">
    <property type="entry name" value="GST_C"/>
    <property type="match status" value="1"/>
</dbReference>
<dbReference type="PANTHER" id="PTHR44051">
    <property type="entry name" value="GLUTATHIONE S-TRANSFERASE-RELATED"/>
    <property type="match status" value="1"/>
</dbReference>
<evidence type="ECO:0000259" key="2">
    <source>
        <dbReference type="PROSITE" id="PS50404"/>
    </source>
</evidence>
<dbReference type="InterPro" id="IPR010987">
    <property type="entry name" value="Glutathione-S-Trfase_C-like"/>
</dbReference>
<dbReference type="PROSITE" id="PS50404">
    <property type="entry name" value="GST_NTER"/>
    <property type="match status" value="1"/>
</dbReference>
<feature type="domain" description="GST N-terminal" evidence="2">
    <location>
        <begin position="1"/>
        <end position="80"/>
    </location>
</feature>
<organism evidence="4 5">
    <name type="scientific">Acrasis kona</name>
    <dbReference type="NCBI Taxonomy" id="1008807"/>
    <lineage>
        <taxon>Eukaryota</taxon>
        <taxon>Discoba</taxon>
        <taxon>Heterolobosea</taxon>
        <taxon>Tetramitia</taxon>
        <taxon>Eutetramitia</taxon>
        <taxon>Acrasidae</taxon>
        <taxon>Acrasis</taxon>
    </lineage>
</organism>
<dbReference type="Pfam" id="PF13409">
    <property type="entry name" value="GST_N_2"/>
    <property type="match status" value="1"/>
</dbReference>
<evidence type="ECO:0000256" key="1">
    <source>
        <dbReference type="ARBA" id="ARBA00007409"/>
    </source>
</evidence>
<dbReference type="InterPro" id="IPR004045">
    <property type="entry name" value="Glutathione_S-Trfase_N"/>
</dbReference>
<keyword evidence="5" id="KW-1185">Reference proteome</keyword>
<dbReference type="InterPro" id="IPR040079">
    <property type="entry name" value="Glutathione_S-Trfase"/>
</dbReference>
<dbReference type="PROSITE" id="PS50405">
    <property type="entry name" value="GST_CTER"/>
    <property type="match status" value="1"/>
</dbReference>
<dbReference type="EMBL" id="JAOPGA020001744">
    <property type="protein sequence ID" value="KAL0491022.1"/>
    <property type="molecule type" value="Genomic_DNA"/>
</dbReference>
<proteinExistence type="inferred from homology"/>
<evidence type="ECO:0000313" key="5">
    <source>
        <dbReference type="Proteomes" id="UP001431209"/>
    </source>
</evidence>
<dbReference type="InterPro" id="IPR036282">
    <property type="entry name" value="Glutathione-S-Trfase_C_sf"/>
</dbReference>
<dbReference type="SUPFAM" id="SSF52833">
    <property type="entry name" value="Thioredoxin-like"/>
    <property type="match status" value="1"/>
</dbReference>
<protein>
    <submittedName>
        <fullName evidence="4">Glutathione S-transferase</fullName>
    </submittedName>
</protein>
<dbReference type="AlphaFoldDB" id="A0AAW2ZP85"/>
<dbReference type="InterPro" id="IPR036249">
    <property type="entry name" value="Thioredoxin-like_sf"/>
</dbReference>